<dbReference type="OrthoDB" id="3245801at2759"/>
<evidence type="ECO:0000259" key="1">
    <source>
        <dbReference type="Pfam" id="PF18142"/>
    </source>
</evidence>
<reference evidence="2 3" key="1">
    <citation type="journal article" date="2012" name="BMC Genomics">
        <title>Comparative genomics of the white-rot fungi, Phanerochaete carnosa and P. chrysosporium, to elucidate the genetic basis of the distinct wood types they colonize.</title>
        <authorList>
            <person name="Suzuki H."/>
            <person name="MacDonald J."/>
            <person name="Syed K."/>
            <person name="Salamov A."/>
            <person name="Hori C."/>
            <person name="Aerts A."/>
            <person name="Henrissat B."/>
            <person name="Wiebenga A."/>
            <person name="vanKuyk P.A."/>
            <person name="Barry K."/>
            <person name="Lindquist E."/>
            <person name="LaButti K."/>
            <person name="Lapidus A."/>
            <person name="Lucas S."/>
            <person name="Coutinho P."/>
            <person name="Gong Y."/>
            <person name="Samejima M."/>
            <person name="Mahadevan R."/>
            <person name="Abou-Zaid M."/>
            <person name="de Vries R.P."/>
            <person name="Igarashi K."/>
            <person name="Yadav J.S."/>
            <person name="Grigoriev I.V."/>
            <person name="Master E.R."/>
        </authorList>
    </citation>
    <scope>NUCLEOTIDE SEQUENCE [LARGE SCALE GENOMIC DNA]</scope>
    <source>
        <strain evidence="2 3">HHB-10118-sp</strain>
    </source>
</reference>
<dbReference type="EMBL" id="JH930477">
    <property type="protein sequence ID" value="EKM51228.1"/>
    <property type="molecule type" value="Genomic_DNA"/>
</dbReference>
<gene>
    <name evidence="2" type="ORF">PHACADRAFT_103469</name>
</gene>
<dbReference type="NCBIfam" id="NF033635">
    <property type="entry name" value="SLATT_fungal"/>
    <property type="match status" value="1"/>
</dbReference>
<proteinExistence type="predicted"/>
<dbReference type="Pfam" id="PF18142">
    <property type="entry name" value="SLATT_fungal"/>
    <property type="match status" value="1"/>
</dbReference>
<dbReference type="STRING" id="650164.K5VIV9"/>
<dbReference type="RefSeq" id="XP_007400379.1">
    <property type="nucleotide sequence ID" value="XM_007400317.1"/>
</dbReference>
<dbReference type="InParanoid" id="K5VIV9"/>
<organism evidence="2 3">
    <name type="scientific">Phanerochaete carnosa (strain HHB-10118-sp)</name>
    <name type="common">White-rot fungus</name>
    <name type="synonym">Peniophora carnosa</name>
    <dbReference type="NCBI Taxonomy" id="650164"/>
    <lineage>
        <taxon>Eukaryota</taxon>
        <taxon>Fungi</taxon>
        <taxon>Dikarya</taxon>
        <taxon>Basidiomycota</taxon>
        <taxon>Agaricomycotina</taxon>
        <taxon>Agaricomycetes</taxon>
        <taxon>Polyporales</taxon>
        <taxon>Phanerochaetaceae</taxon>
        <taxon>Phanerochaete</taxon>
    </lineage>
</organism>
<evidence type="ECO:0000313" key="2">
    <source>
        <dbReference type="EMBL" id="EKM51228.1"/>
    </source>
</evidence>
<accession>K5VIV9</accession>
<protein>
    <recommendedName>
        <fullName evidence="1">SMODS and SLOG-associating 2TM effector domain-containing protein</fullName>
    </recommendedName>
</protein>
<dbReference type="KEGG" id="pco:PHACADRAFT_103469"/>
<dbReference type="AlphaFoldDB" id="K5VIV9"/>
<dbReference type="InterPro" id="IPR041622">
    <property type="entry name" value="SLATT_fungi"/>
</dbReference>
<dbReference type="HOGENOM" id="CLU_175961_0_0_1"/>
<dbReference type="GeneID" id="18907265"/>
<feature type="domain" description="SMODS and SLOG-associating 2TM effector" evidence="1">
    <location>
        <begin position="1"/>
        <end position="86"/>
    </location>
</feature>
<sequence length="107" mass="11481">VLGGLSTLAASYLAKARGSGEPEHSTACVKDLENFVREAEAWVLDHGHRVASATDDNSHSHSHSDDGAALDMAVARFRARFEEIMGKPPTGLAQMFKEKMMSPSSPV</sequence>
<feature type="non-terminal residue" evidence="2">
    <location>
        <position position="1"/>
    </location>
</feature>
<dbReference type="Proteomes" id="UP000008370">
    <property type="component" value="Unassembled WGS sequence"/>
</dbReference>
<name>K5VIV9_PHACS</name>
<evidence type="ECO:0000313" key="3">
    <source>
        <dbReference type="Proteomes" id="UP000008370"/>
    </source>
</evidence>
<keyword evidence="3" id="KW-1185">Reference proteome</keyword>